<dbReference type="OrthoDB" id="7356379at2"/>
<accession>A0A512DVG0</accession>
<proteinExistence type="predicted"/>
<keyword evidence="2" id="KW-1185">Reference proteome</keyword>
<organism evidence="1 2">
    <name type="scientific">Skermanella aerolata</name>
    <dbReference type="NCBI Taxonomy" id="393310"/>
    <lineage>
        <taxon>Bacteria</taxon>
        <taxon>Pseudomonadati</taxon>
        <taxon>Pseudomonadota</taxon>
        <taxon>Alphaproteobacteria</taxon>
        <taxon>Rhodospirillales</taxon>
        <taxon>Azospirillaceae</taxon>
        <taxon>Skermanella</taxon>
    </lineage>
</organism>
<dbReference type="RefSeq" id="WP_044430022.1">
    <property type="nucleotide sequence ID" value="NZ_BJYZ01000021.1"/>
</dbReference>
<dbReference type="Proteomes" id="UP000321523">
    <property type="component" value="Unassembled WGS sequence"/>
</dbReference>
<reference evidence="1 2" key="1">
    <citation type="submission" date="2019-07" db="EMBL/GenBank/DDBJ databases">
        <title>Whole genome shotgun sequence of Skermanella aerolata NBRC 106429.</title>
        <authorList>
            <person name="Hosoyama A."/>
            <person name="Uohara A."/>
            <person name="Ohji S."/>
            <person name="Ichikawa N."/>
        </authorList>
    </citation>
    <scope>NUCLEOTIDE SEQUENCE [LARGE SCALE GENOMIC DNA]</scope>
    <source>
        <strain evidence="1 2">NBRC 106429</strain>
    </source>
</reference>
<protein>
    <submittedName>
        <fullName evidence="1">Uncharacterized protein</fullName>
    </submittedName>
</protein>
<comment type="caution">
    <text evidence="1">The sequence shown here is derived from an EMBL/GenBank/DDBJ whole genome shotgun (WGS) entry which is preliminary data.</text>
</comment>
<dbReference type="AlphaFoldDB" id="A0A512DVG0"/>
<sequence length="109" mass="12074">MNVIPFPSCRFTPADLSAFYEVALPKCSRGAWAGVARQTERHHDRLLISLPGVGEPVFIFERDVAGHYCLWFRDGNGKRCIGKGMTASACLSIWRPAPVRRRSAAVPVC</sequence>
<dbReference type="EMBL" id="BJYZ01000021">
    <property type="protein sequence ID" value="GEO40459.1"/>
    <property type="molecule type" value="Genomic_DNA"/>
</dbReference>
<name>A0A512DVG0_9PROT</name>
<evidence type="ECO:0000313" key="1">
    <source>
        <dbReference type="EMBL" id="GEO40459.1"/>
    </source>
</evidence>
<gene>
    <name evidence="1" type="ORF">SAE02_46070</name>
</gene>
<evidence type="ECO:0000313" key="2">
    <source>
        <dbReference type="Proteomes" id="UP000321523"/>
    </source>
</evidence>